<protein>
    <submittedName>
        <fullName evidence="1">Uncharacterized protein</fullName>
    </submittedName>
</protein>
<sequence>MVNDAEVLSPSHRLRLTVSPSTMLKFSHRLPTALKSSLRIASHRLTIHNKQNSLNLSPKEENNFSLKVECFTSKTMTSSKNDYEIEVQMRHSYIPVNISSINEKLTTTQRAHIECNPFKWAMDISNNFSISGNKVFTGFIKKLDDLDALDTYSWGIAVYNFVVSSLCESSVVLKEGKNTTQRHLNGCAAILQFVDVTDYHKLVVENKDFKERISVLEYEVRIMKEARVNSPFEDEVVQDDRQLVNFITKDEVGTFAGDVGYNTPFNDDANVAEN</sequence>
<name>A0A9D4VHS2_PEA</name>
<dbReference type="EMBL" id="JAMSHJ010000007">
    <property type="protein sequence ID" value="KAI5382996.1"/>
    <property type="molecule type" value="Genomic_DNA"/>
</dbReference>
<gene>
    <name evidence="1" type="ORF">KIW84_070414</name>
</gene>
<accession>A0A9D4VHS2</accession>
<reference evidence="1 2" key="1">
    <citation type="journal article" date="2022" name="Nat. Genet.">
        <title>Improved pea reference genome and pan-genome highlight genomic features and evolutionary characteristics.</title>
        <authorList>
            <person name="Yang T."/>
            <person name="Liu R."/>
            <person name="Luo Y."/>
            <person name="Hu S."/>
            <person name="Wang D."/>
            <person name="Wang C."/>
            <person name="Pandey M.K."/>
            <person name="Ge S."/>
            <person name="Xu Q."/>
            <person name="Li N."/>
            <person name="Li G."/>
            <person name="Huang Y."/>
            <person name="Saxena R.K."/>
            <person name="Ji Y."/>
            <person name="Li M."/>
            <person name="Yan X."/>
            <person name="He Y."/>
            <person name="Liu Y."/>
            <person name="Wang X."/>
            <person name="Xiang C."/>
            <person name="Varshney R.K."/>
            <person name="Ding H."/>
            <person name="Gao S."/>
            <person name="Zong X."/>
        </authorList>
    </citation>
    <scope>NUCLEOTIDE SEQUENCE [LARGE SCALE GENOMIC DNA]</scope>
    <source>
        <strain evidence="1 2">cv. Zhongwan 6</strain>
    </source>
</reference>
<dbReference type="Proteomes" id="UP001058974">
    <property type="component" value="Chromosome 7"/>
</dbReference>
<keyword evidence="2" id="KW-1185">Reference proteome</keyword>
<comment type="caution">
    <text evidence="1">The sequence shown here is derived from an EMBL/GenBank/DDBJ whole genome shotgun (WGS) entry which is preliminary data.</text>
</comment>
<evidence type="ECO:0000313" key="2">
    <source>
        <dbReference type="Proteomes" id="UP001058974"/>
    </source>
</evidence>
<evidence type="ECO:0000313" key="1">
    <source>
        <dbReference type="EMBL" id="KAI5382996.1"/>
    </source>
</evidence>
<dbReference type="AlphaFoldDB" id="A0A9D4VHS2"/>
<dbReference type="Gramene" id="Psat07G0041400-T1">
    <property type="protein sequence ID" value="KAI5382996.1"/>
    <property type="gene ID" value="KIW84_070414"/>
</dbReference>
<organism evidence="1 2">
    <name type="scientific">Pisum sativum</name>
    <name type="common">Garden pea</name>
    <name type="synonym">Lathyrus oleraceus</name>
    <dbReference type="NCBI Taxonomy" id="3888"/>
    <lineage>
        <taxon>Eukaryota</taxon>
        <taxon>Viridiplantae</taxon>
        <taxon>Streptophyta</taxon>
        <taxon>Embryophyta</taxon>
        <taxon>Tracheophyta</taxon>
        <taxon>Spermatophyta</taxon>
        <taxon>Magnoliopsida</taxon>
        <taxon>eudicotyledons</taxon>
        <taxon>Gunneridae</taxon>
        <taxon>Pentapetalae</taxon>
        <taxon>rosids</taxon>
        <taxon>fabids</taxon>
        <taxon>Fabales</taxon>
        <taxon>Fabaceae</taxon>
        <taxon>Papilionoideae</taxon>
        <taxon>50 kb inversion clade</taxon>
        <taxon>NPAAA clade</taxon>
        <taxon>Hologalegina</taxon>
        <taxon>IRL clade</taxon>
        <taxon>Fabeae</taxon>
        <taxon>Lathyrus</taxon>
    </lineage>
</organism>
<proteinExistence type="predicted"/>